<feature type="compositionally biased region" description="Low complexity" evidence="2">
    <location>
        <begin position="11"/>
        <end position="31"/>
    </location>
</feature>
<name>A0AAV6YRA5_ENGPU</name>
<reference evidence="4" key="1">
    <citation type="thesis" date="2020" institute="ProQuest LLC" country="789 East Eisenhower Parkway, Ann Arbor, MI, USA">
        <title>Comparative Genomics and Chromosome Evolution.</title>
        <authorList>
            <person name="Mudd A.B."/>
        </authorList>
    </citation>
    <scope>NUCLEOTIDE SEQUENCE</scope>
    <source>
        <strain evidence="4">237g6f4</strain>
        <tissue evidence="4">Blood</tissue>
    </source>
</reference>
<dbReference type="Pfam" id="PF11881">
    <property type="entry name" value="SPAR_C"/>
    <property type="match status" value="1"/>
</dbReference>
<protein>
    <recommendedName>
        <fullName evidence="3">Signal-induced proliferation-associated 1-like protein C-terminal domain-containing protein</fullName>
    </recommendedName>
</protein>
<feature type="coiled-coil region" evidence="1">
    <location>
        <begin position="284"/>
        <end position="325"/>
    </location>
</feature>
<accession>A0AAV6YRA5</accession>
<evidence type="ECO:0000313" key="5">
    <source>
        <dbReference type="Proteomes" id="UP000824782"/>
    </source>
</evidence>
<dbReference type="EMBL" id="WNYA01015721">
    <property type="protein sequence ID" value="KAG8539200.1"/>
    <property type="molecule type" value="Genomic_DNA"/>
</dbReference>
<dbReference type="AlphaFoldDB" id="A0AAV6YRA5"/>
<dbReference type="EMBL" id="WNYA01015721">
    <property type="protein sequence ID" value="KAG8539201.1"/>
    <property type="molecule type" value="Genomic_DNA"/>
</dbReference>
<dbReference type="Proteomes" id="UP000824782">
    <property type="component" value="Unassembled WGS sequence"/>
</dbReference>
<feature type="non-terminal residue" evidence="4">
    <location>
        <position position="1"/>
    </location>
</feature>
<evidence type="ECO:0000259" key="3">
    <source>
        <dbReference type="Pfam" id="PF11881"/>
    </source>
</evidence>
<organism evidence="4 5">
    <name type="scientific">Engystomops pustulosus</name>
    <name type="common">Tungara frog</name>
    <name type="synonym">Physalaemus pustulosus</name>
    <dbReference type="NCBI Taxonomy" id="76066"/>
    <lineage>
        <taxon>Eukaryota</taxon>
        <taxon>Metazoa</taxon>
        <taxon>Chordata</taxon>
        <taxon>Craniata</taxon>
        <taxon>Vertebrata</taxon>
        <taxon>Euteleostomi</taxon>
        <taxon>Amphibia</taxon>
        <taxon>Batrachia</taxon>
        <taxon>Anura</taxon>
        <taxon>Neobatrachia</taxon>
        <taxon>Hyloidea</taxon>
        <taxon>Leptodactylidae</taxon>
        <taxon>Leiuperinae</taxon>
        <taxon>Engystomops</taxon>
    </lineage>
</organism>
<feature type="region of interest" description="Disordered" evidence="2">
    <location>
        <begin position="169"/>
        <end position="188"/>
    </location>
</feature>
<feature type="region of interest" description="Disordered" evidence="2">
    <location>
        <begin position="247"/>
        <end position="268"/>
    </location>
</feature>
<feature type="domain" description="Signal-induced proliferation-associated 1-like protein C-terminal" evidence="3">
    <location>
        <begin position="64"/>
        <end position="285"/>
    </location>
</feature>
<comment type="caution">
    <text evidence="4">The sequence shown here is derived from an EMBL/GenBank/DDBJ whole genome shotgun (WGS) entry which is preliminary data.</text>
</comment>
<keyword evidence="5" id="KW-1185">Reference proteome</keyword>
<dbReference type="InterPro" id="IPR021818">
    <property type="entry name" value="SIPA1L_C"/>
</dbReference>
<evidence type="ECO:0000313" key="4">
    <source>
        <dbReference type="EMBL" id="KAG8539201.1"/>
    </source>
</evidence>
<sequence length="341" mass="37985">RSNAYKSPDGSRNQQMSQSSSFQLSSSVPKSFFSRQNVRNKIPAGWKKPEETPQRPSTFTEPKKEIDLNTKNVFGQPRLRASLRDLRSPRKNYKSTIEDDLKRLIIMDNLGPEQEQDCMSPQKTLQRTLSDESLCSGRRDAGFACSPSVDSSRGTDVFYANPYPSSTLPVRRQHQPGMPEKSAAISSSELSLTEIRDANTGMMPLPDTASGLEWSSLVNVAKAYEVQRAASLFSLNEVALSPVQSGGTAHLSLERPHTPRTTPTSGDEVAPDLTGKVLQLEVMLKQLHTDLQKEKLDKEALQAEVANLRQNNQRLQAESHSASEQLRKFAEIIHTVEKKNH</sequence>
<gene>
    <name evidence="4" type="ORF">GDO81_021239</name>
</gene>
<proteinExistence type="predicted"/>
<feature type="region of interest" description="Disordered" evidence="2">
    <location>
        <begin position="1"/>
        <end position="72"/>
    </location>
</feature>
<evidence type="ECO:0000256" key="2">
    <source>
        <dbReference type="SAM" id="MobiDB-lite"/>
    </source>
</evidence>
<keyword evidence="1" id="KW-0175">Coiled coil</keyword>
<evidence type="ECO:0000256" key="1">
    <source>
        <dbReference type="SAM" id="Coils"/>
    </source>
</evidence>